<dbReference type="InterPro" id="IPR052724">
    <property type="entry name" value="GT117_domain-containing"/>
</dbReference>
<feature type="transmembrane region" description="Helical" evidence="1">
    <location>
        <begin position="205"/>
        <end position="222"/>
    </location>
</feature>
<feature type="transmembrane region" description="Helical" evidence="1">
    <location>
        <begin position="273"/>
        <end position="293"/>
    </location>
</feature>
<feature type="transmembrane region" description="Helical" evidence="1">
    <location>
        <begin position="362"/>
        <end position="381"/>
    </location>
</feature>
<dbReference type="Pfam" id="PF11028">
    <property type="entry name" value="TMEM260-like"/>
    <property type="match status" value="1"/>
</dbReference>
<dbReference type="InterPro" id="IPR021280">
    <property type="entry name" value="TMEM260-like"/>
</dbReference>
<dbReference type="Proteomes" id="UP001291309">
    <property type="component" value="Unassembled WGS sequence"/>
</dbReference>
<evidence type="ECO:0000256" key="1">
    <source>
        <dbReference type="SAM" id="Phobius"/>
    </source>
</evidence>
<gene>
    <name evidence="2" type="ORF">SYV04_29665</name>
</gene>
<feature type="transmembrane region" description="Helical" evidence="1">
    <location>
        <begin position="329"/>
        <end position="350"/>
    </location>
</feature>
<dbReference type="PANTHER" id="PTHR16214">
    <property type="entry name" value="TRANSMEMBRANE PROTEIN 260"/>
    <property type="match status" value="1"/>
</dbReference>
<keyword evidence="1" id="KW-0472">Membrane</keyword>
<dbReference type="PANTHER" id="PTHR16214:SF3">
    <property type="entry name" value="TRANSMEMBRANE PROTEIN 260"/>
    <property type="match status" value="1"/>
</dbReference>
<feature type="transmembrane region" description="Helical" evidence="1">
    <location>
        <begin position="300"/>
        <end position="317"/>
    </location>
</feature>
<feature type="transmembrane region" description="Helical" evidence="1">
    <location>
        <begin position="135"/>
        <end position="154"/>
    </location>
</feature>
<proteinExistence type="predicted"/>
<name>A0ABU5HAU8_9BACT</name>
<reference evidence="2 3" key="1">
    <citation type="submission" date="2023-12" db="EMBL/GenBank/DDBJ databases">
        <title>the genome sequence of Hyalangium sp. s54d21.</title>
        <authorList>
            <person name="Zhang X."/>
        </authorList>
    </citation>
    <scope>NUCLEOTIDE SEQUENCE [LARGE SCALE GENOMIC DNA]</scope>
    <source>
        <strain evidence="3">s54d21</strain>
    </source>
</reference>
<protein>
    <submittedName>
        <fullName evidence="2">DUF2723 domain-containing protein</fullName>
    </submittedName>
</protein>
<evidence type="ECO:0000313" key="2">
    <source>
        <dbReference type="EMBL" id="MDY7230600.1"/>
    </source>
</evidence>
<evidence type="ECO:0000313" key="3">
    <source>
        <dbReference type="Proteomes" id="UP001291309"/>
    </source>
</evidence>
<feature type="transmembrane region" description="Helical" evidence="1">
    <location>
        <begin position="81"/>
        <end position="103"/>
    </location>
</feature>
<feature type="transmembrane region" description="Helical" evidence="1">
    <location>
        <begin position="174"/>
        <end position="193"/>
    </location>
</feature>
<feature type="transmembrane region" description="Helical" evidence="1">
    <location>
        <begin position="17"/>
        <end position="34"/>
    </location>
</feature>
<dbReference type="RefSeq" id="WP_321549318.1">
    <property type="nucleotide sequence ID" value="NZ_JAXIVS010000011.1"/>
</dbReference>
<comment type="caution">
    <text evidence="2">The sequence shown here is derived from an EMBL/GenBank/DDBJ whole genome shotgun (WGS) entry which is preliminary data.</text>
</comment>
<dbReference type="EMBL" id="JAXIVS010000011">
    <property type="protein sequence ID" value="MDY7230600.1"/>
    <property type="molecule type" value="Genomic_DNA"/>
</dbReference>
<feature type="transmembrane region" description="Helical" evidence="1">
    <location>
        <begin position="109"/>
        <end position="128"/>
    </location>
</feature>
<keyword evidence="1" id="KW-0812">Transmembrane</keyword>
<accession>A0ABU5HAU8</accession>
<sequence>MTGPTEKPAGLPRSERVLRLLLFLGLSIAYVLLTPRKFTYGDGPELLAALLNGGVAHPSGYPLFSLLGLLPARLPWATPHFNATFFLCALPSAATAVVLFASLRRLEVRSAWALVGALLYAFSGPVIAQSIRLEVYALHCLFIALTFWALLRYAQAPDSPRWAYLAVLFTSLGLTHHLTSVFLIPVVLASLIALNRPWFFRPRTLLSLLGIGLACGLLYLYLPLRALANDGLVLSWNDPRTFERFWFHVTGREYTHLRTLEGALPRLARFHTALNGGLLPGALFFAAPGVFLAWRRYPAVAGPALLFLLQFVAYIATYDIDDIRAYDPMAFPLLALFFGVGIDGLFRLGLRTRLLSKRLFQALGPGVLLLVLGIGFLSRLGERYEATLAEDMSEQVVAALPEKALLLTEGDKYLFPMWYQAYVRRPERGLVVVDMGMFSSTQSRWYRDFLRRRHPDIQWPSEEEVHAPDTRWKEQLLSRNAGTWAPFALLKEPWDVPGSCAVIEGWLHRIVPCEDAPVASRPTRYARHIYVARHAAHGGKNYLYDAARRHPSGTDRLVCVVEWFPERDRVLSVTWTFEGPNGERHTLGPFSLPKESTRNWGVLLEAQQAPGWWTCTAHVEGEGSVSTGFDLTE</sequence>
<keyword evidence="1" id="KW-1133">Transmembrane helix</keyword>
<organism evidence="2 3">
    <name type="scientific">Hyalangium rubrum</name>
    <dbReference type="NCBI Taxonomy" id="3103134"/>
    <lineage>
        <taxon>Bacteria</taxon>
        <taxon>Pseudomonadati</taxon>
        <taxon>Myxococcota</taxon>
        <taxon>Myxococcia</taxon>
        <taxon>Myxococcales</taxon>
        <taxon>Cystobacterineae</taxon>
        <taxon>Archangiaceae</taxon>
        <taxon>Hyalangium</taxon>
    </lineage>
</organism>
<feature type="transmembrane region" description="Helical" evidence="1">
    <location>
        <begin position="46"/>
        <end position="69"/>
    </location>
</feature>
<keyword evidence="3" id="KW-1185">Reference proteome</keyword>